<name>A0ABS0A415_9FLAO</name>
<dbReference type="Gene3D" id="2.30.40.10">
    <property type="entry name" value="Urease, subunit C, domain 1"/>
    <property type="match status" value="1"/>
</dbReference>
<dbReference type="SUPFAM" id="SSF51338">
    <property type="entry name" value="Composite domain of metallo-dependent hydrolases"/>
    <property type="match status" value="1"/>
</dbReference>
<feature type="chain" id="PRO_5045485240" evidence="1">
    <location>
        <begin position="18"/>
        <end position="382"/>
    </location>
</feature>
<keyword evidence="3" id="KW-1185">Reference proteome</keyword>
<protein>
    <submittedName>
        <fullName evidence="2">Amidohydrolase</fullName>
    </submittedName>
</protein>
<evidence type="ECO:0000256" key="1">
    <source>
        <dbReference type="SAM" id="SignalP"/>
    </source>
</evidence>
<proteinExistence type="predicted"/>
<evidence type="ECO:0000313" key="2">
    <source>
        <dbReference type="EMBL" id="MBF4984093.1"/>
    </source>
</evidence>
<evidence type="ECO:0000313" key="3">
    <source>
        <dbReference type="Proteomes" id="UP001194729"/>
    </source>
</evidence>
<dbReference type="InterPro" id="IPR051781">
    <property type="entry name" value="Metallo-dep_Hydrolase"/>
</dbReference>
<dbReference type="EMBL" id="JADKYU010000359">
    <property type="protein sequence ID" value="MBF4984093.1"/>
    <property type="molecule type" value="Genomic_DNA"/>
</dbReference>
<dbReference type="InterPro" id="IPR011059">
    <property type="entry name" value="Metal-dep_hydrolase_composite"/>
</dbReference>
<feature type="non-terminal residue" evidence="2">
    <location>
        <position position="382"/>
    </location>
</feature>
<organism evidence="2 3">
    <name type="scientific">Nonlabens mediterrranea</name>
    <dbReference type="NCBI Taxonomy" id="1419947"/>
    <lineage>
        <taxon>Bacteria</taxon>
        <taxon>Pseudomonadati</taxon>
        <taxon>Bacteroidota</taxon>
        <taxon>Flavobacteriia</taxon>
        <taxon>Flavobacteriales</taxon>
        <taxon>Flavobacteriaceae</taxon>
        <taxon>Nonlabens</taxon>
    </lineage>
</organism>
<comment type="caution">
    <text evidence="2">The sequence shown here is derived from an EMBL/GenBank/DDBJ whole genome shotgun (WGS) entry which is preliminary data.</text>
</comment>
<feature type="signal peptide" evidence="1">
    <location>
        <begin position="1"/>
        <end position="17"/>
    </location>
</feature>
<keyword evidence="1" id="KW-0732">Signal</keyword>
<dbReference type="Gene3D" id="3.20.20.140">
    <property type="entry name" value="Metal-dependent hydrolases"/>
    <property type="match status" value="1"/>
</dbReference>
<reference evidence="2 3" key="1">
    <citation type="submission" date="2020-11" db="EMBL/GenBank/DDBJ databases">
        <title>P. mediterranea TC4 genome.</title>
        <authorList>
            <person name="Molmeret M."/>
        </authorList>
    </citation>
    <scope>NUCLEOTIDE SEQUENCE [LARGE SCALE GENOMIC DNA]</scope>
    <source>
        <strain evidence="2 3">TC4</strain>
    </source>
</reference>
<dbReference type="PANTHER" id="PTHR43135">
    <property type="entry name" value="ALPHA-D-RIBOSE 1-METHYLPHOSPHONATE 5-TRIPHOSPHATE DIPHOSPHATASE"/>
    <property type="match status" value="1"/>
</dbReference>
<dbReference type="Proteomes" id="UP001194729">
    <property type="component" value="Unassembled WGS sequence"/>
</dbReference>
<gene>
    <name evidence="2" type="ORF">FNJ87_07025</name>
</gene>
<accession>A0ABS0A415</accession>
<sequence>MKRVLLLFFLACGIASAQEYFPNNDDISARDEVVVAITNATIVTQPGTVINNGTIILKDGKISNIGSGITVPTGAVIQDANGSYIYPSFIEPYADFGMEKAKRATGSGQQYDESREGYYWNDHIRAEQDALDFYKYDEKEAKKMIDAGYGAVQTHMNDGIARGTGMLVALNNNGDDGMRILKEESGSFFSLKRSVQTRQSYPTSLMGTLALLRQTHFDADWYSKGNSATRDLSLEALVASKNLVQIIEAGDKKNVLRVDKMGDRVGKQFVIVGGADAYEMIDDIKATKASLILPINFPDAYDVTNPYQEWYVNLADMREWKQAPANPYLLSQAGINYAITSQGLKSPDKLMEKLKMAMEYGLTPDQALAALTTKSVQVLSLT</sequence>
<dbReference type="PANTHER" id="PTHR43135:SF3">
    <property type="entry name" value="ALPHA-D-RIBOSE 1-METHYLPHOSPHONATE 5-TRIPHOSPHATE DIPHOSPHATASE"/>
    <property type="match status" value="1"/>
</dbReference>